<dbReference type="Pfam" id="PF13843">
    <property type="entry name" value="DDE_Tnp_1_7"/>
    <property type="match status" value="1"/>
</dbReference>
<comment type="caution">
    <text evidence="2">The sequence shown here is derived from an EMBL/GenBank/DDBJ whole genome shotgun (WGS) entry which is preliminary data.</text>
</comment>
<proteinExistence type="predicted"/>
<evidence type="ECO:0000313" key="3">
    <source>
        <dbReference type="Proteomes" id="UP001148838"/>
    </source>
</evidence>
<gene>
    <name evidence="2" type="ORF">ANN_17232</name>
</gene>
<dbReference type="InterPro" id="IPR029526">
    <property type="entry name" value="PGBD"/>
</dbReference>
<organism evidence="2 3">
    <name type="scientific">Periplaneta americana</name>
    <name type="common">American cockroach</name>
    <name type="synonym">Blatta americana</name>
    <dbReference type="NCBI Taxonomy" id="6978"/>
    <lineage>
        <taxon>Eukaryota</taxon>
        <taxon>Metazoa</taxon>
        <taxon>Ecdysozoa</taxon>
        <taxon>Arthropoda</taxon>
        <taxon>Hexapoda</taxon>
        <taxon>Insecta</taxon>
        <taxon>Pterygota</taxon>
        <taxon>Neoptera</taxon>
        <taxon>Polyneoptera</taxon>
        <taxon>Dictyoptera</taxon>
        <taxon>Blattodea</taxon>
        <taxon>Blattoidea</taxon>
        <taxon>Blattidae</taxon>
        <taxon>Blattinae</taxon>
        <taxon>Periplaneta</taxon>
    </lineage>
</organism>
<keyword evidence="3" id="KW-1185">Reference proteome</keyword>
<protein>
    <recommendedName>
        <fullName evidence="1">PiggyBac transposable element-derived protein domain-containing protein</fullName>
    </recommendedName>
</protein>
<sequence>MDYFSIMSFSDKRQRNLLSPEEAVEYLYQIWNKETDEKEVNSIFVAIIPSPPDAPSDCEDIDDDVIVVPDKTTGMPSDTAGTVELTIPEDEDISLAINTYTIEPTETNNQPSSKKTTSLKSPKWEKLNGSEYHILPRELMYWDRSPDCSVEIVADCMSRNRFQDIKKNHFNDNNSIDKEDRY</sequence>
<name>A0ABQ8SSC8_PERAM</name>
<accession>A0ABQ8SSC8</accession>
<feature type="domain" description="PiggyBac transposable element-derived protein" evidence="1">
    <location>
        <begin position="135"/>
        <end position="178"/>
    </location>
</feature>
<evidence type="ECO:0000313" key="2">
    <source>
        <dbReference type="EMBL" id="KAJ4437097.1"/>
    </source>
</evidence>
<dbReference type="Proteomes" id="UP001148838">
    <property type="component" value="Unassembled WGS sequence"/>
</dbReference>
<dbReference type="EMBL" id="JAJSOF020000021">
    <property type="protein sequence ID" value="KAJ4437097.1"/>
    <property type="molecule type" value="Genomic_DNA"/>
</dbReference>
<reference evidence="2 3" key="1">
    <citation type="journal article" date="2022" name="Allergy">
        <title>Genome assembly and annotation of Periplaneta americana reveal a comprehensive cockroach allergen profile.</title>
        <authorList>
            <person name="Wang L."/>
            <person name="Xiong Q."/>
            <person name="Saelim N."/>
            <person name="Wang L."/>
            <person name="Nong W."/>
            <person name="Wan A.T."/>
            <person name="Shi M."/>
            <person name="Liu X."/>
            <person name="Cao Q."/>
            <person name="Hui J.H.L."/>
            <person name="Sookrung N."/>
            <person name="Leung T.F."/>
            <person name="Tungtrongchitr A."/>
            <person name="Tsui S.K.W."/>
        </authorList>
    </citation>
    <scope>NUCLEOTIDE SEQUENCE [LARGE SCALE GENOMIC DNA]</scope>
    <source>
        <strain evidence="2">PWHHKU_190912</strain>
    </source>
</reference>
<evidence type="ECO:0000259" key="1">
    <source>
        <dbReference type="Pfam" id="PF13843"/>
    </source>
</evidence>